<feature type="compositionally biased region" description="Low complexity" evidence="1">
    <location>
        <begin position="26"/>
        <end position="37"/>
    </location>
</feature>
<protein>
    <submittedName>
        <fullName evidence="2">Uncharacterized protein</fullName>
    </submittedName>
</protein>
<feature type="region of interest" description="Disordered" evidence="1">
    <location>
        <begin position="1"/>
        <end position="109"/>
    </location>
</feature>
<dbReference type="EMBL" id="CAWUHD010000052">
    <property type="protein sequence ID" value="CAK7223870.1"/>
    <property type="molecule type" value="Genomic_DNA"/>
</dbReference>
<feature type="compositionally biased region" description="Low complexity" evidence="1">
    <location>
        <begin position="94"/>
        <end position="107"/>
    </location>
</feature>
<evidence type="ECO:0000256" key="1">
    <source>
        <dbReference type="SAM" id="MobiDB-lite"/>
    </source>
</evidence>
<comment type="caution">
    <text evidence="2">The sequence shown here is derived from an EMBL/GenBank/DDBJ whole genome shotgun (WGS) entry which is preliminary data.</text>
</comment>
<sequence>MPVAAPGATRAASARLRGIAAPLPPTAATKRARPPTADSSTLASSPLPRPTGGATLVSDSPQQSPTKRSRTTVETPAAPANHSTAPTTLDTPIRNANTRTAPPANTPLTATVPEDVARICGIPEGHLNAFAAALSDTYEWNSRAGATIDMVLQKMYYTIASLALRATTIPAPTATAAPAANAPTTYAAALASQTTPLL</sequence>
<keyword evidence="3" id="KW-1185">Reference proteome</keyword>
<proteinExistence type="predicted"/>
<gene>
    <name evidence="2" type="ORF">SEUCBS140593_005379</name>
</gene>
<dbReference type="Proteomes" id="UP001642482">
    <property type="component" value="Unassembled WGS sequence"/>
</dbReference>
<organism evidence="2 3">
    <name type="scientific">Sporothrix eucalyptigena</name>
    <dbReference type="NCBI Taxonomy" id="1812306"/>
    <lineage>
        <taxon>Eukaryota</taxon>
        <taxon>Fungi</taxon>
        <taxon>Dikarya</taxon>
        <taxon>Ascomycota</taxon>
        <taxon>Pezizomycotina</taxon>
        <taxon>Sordariomycetes</taxon>
        <taxon>Sordariomycetidae</taxon>
        <taxon>Ophiostomatales</taxon>
        <taxon>Ophiostomataceae</taxon>
        <taxon>Sporothrix</taxon>
    </lineage>
</organism>
<evidence type="ECO:0000313" key="2">
    <source>
        <dbReference type="EMBL" id="CAK7223870.1"/>
    </source>
</evidence>
<accession>A0ABP0BW36</accession>
<reference evidence="2 3" key="1">
    <citation type="submission" date="2024-01" db="EMBL/GenBank/DDBJ databases">
        <authorList>
            <person name="Allen C."/>
            <person name="Tagirdzhanova G."/>
        </authorList>
    </citation>
    <scope>NUCLEOTIDE SEQUENCE [LARGE SCALE GENOMIC DNA]</scope>
</reference>
<feature type="compositionally biased region" description="Low complexity" evidence="1">
    <location>
        <begin position="1"/>
        <end position="14"/>
    </location>
</feature>
<evidence type="ECO:0000313" key="3">
    <source>
        <dbReference type="Proteomes" id="UP001642482"/>
    </source>
</evidence>
<feature type="compositionally biased region" description="Polar residues" evidence="1">
    <location>
        <begin position="81"/>
        <end position="90"/>
    </location>
</feature>
<name>A0ABP0BW36_9PEZI</name>
<feature type="compositionally biased region" description="Polar residues" evidence="1">
    <location>
        <begin position="57"/>
        <end position="66"/>
    </location>
</feature>